<comment type="caution">
    <text evidence="11">The sequence shown here is derived from an EMBL/GenBank/DDBJ whole genome shotgun (WGS) entry which is preliminary data.</text>
</comment>
<feature type="transmembrane region" description="Helical" evidence="10">
    <location>
        <begin position="320"/>
        <end position="340"/>
    </location>
</feature>
<accession>A0A644VP31</accession>
<dbReference type="AlphaFoldDB" id="A0A644VP31"/>
<dbReference type="EMBL" id="VSSQ01000381">
    <property type="protein sequence ID" value="MPL93116.1"/>
    <property type="molecule type" value="Genomic_DNA"/>
</dbReference>
<dbReference type="PANTHER" id="PTHR43298">
    <property type="entry name" value="MULTIDRUG RESISTANCE PROTEIN NORM-RELATED"/>
    <property type="match status" value="1"/>
</dbReference>
<name>A0A644VP31_9ZZZZ</name>
<feature type="transmembrane region" description="Helical" evidence="10">
    <location>
        <begin position="242"/>
        <end position="266"/>
    </location>
</feature>
<keyword evidence="5 10" id="KW-0812">Transmembrane</keyword>
<keyword evidence="7" id="KW-0406">Ion transport</keyword>
<dbReference type="GO" id="GO:0015297">
    <property type="term" value="F:antiporter activity"/>
    <property type="evidence" value="ECO:0007669"/>
    <property type="project" value="UniProtKB-KW"/>
</dbReference>
<feature type="transmembrane region" description="Helical" evidence="10">
    <location>
        <begin position="134"/>
        <end position="155"/>
    </location>
</feature>
<dbReference type="NCBIfam" id="TIGR00797">
    <property type="entry name" value="matE"/>
    <property type="match status" value="1"/>
</dbReference>
<organism evidence="11">
    <name type="scientific">bioreactor metagenome</name>
    <dbReference type="NCBI Taxonomy" id="1076179"/>
    <lineage>
        <taxon>unclassified sequences</taxon>
        <taxon>metagenomes</taxon>
        <taxon>ecological metagenomes</taxon>
    </lineage>
</organism>
<evidence type="ECO:0000256" key="8">
    <source>
        <dbReference type="ARBA" id="ARBA00023136"/>
    </source>
</evidence>
<reference evidence="11" key="1">
    <citation type="submission" date="2019-08" db="EMBL/GenBank/DDBJ databases">
        <authorList>
            <person name="Kucharzyk K."/>
            <person name="Murdoch R.W."/>
            <person name="Higgins S."/>
            <person name="Loffler F."/>
        </authorList>
    </citation>
    <scope>NUCLEOTIDE SEQUENCE</scope>
</reference>
<feature type="transmembrane region" description="Helical" evidence="10">
    <location>
        <begin position="91"/>
        <end position="114"/>
    </location>
</feature>
<dbReference type="InterPro" id="IPR050222">
    <property type="entry name" value="MATE_MdtK"/>
</dbReference>
<feature type="transmembrane region" description="Helical" evidence="10">
    <location>
        <begin position="286"/>
        <end position="308"/>
    </location>
</feature>
<comment type="subcellular location">
    <subcellularLocation>
        <location evidence="1">Cell membrane</location>
        <topology evidence="1">Multi-pass membrane protein</topology>
    </subcellularLocation>
</comment>
<evidence type="ECO:0000313" key="11">
    <source>
        <dbReference type="EMBL" id="MPL93116.1"/>
    </source>
</evidence>
<evidence type="ECO:0000256" key="10">
    <source>
        <dbReference type="SAM" id="Phobius"/>
    </source>
</evidence>
<evidence type="ECO:0000256" key="5">
    <source>
        <dbReference type="ARBA" id="ARBA00022692"/>
    </source>
</evidence>
<evidence type="ECO:0000256" key="9">
    <source>
        <dbReference type="ARBA" id="ARBA00031636"/>
    </source>
</evidence>
<evidence type="ECO:0000256" key="2">
    <source>
        <dbReference type="ARBA" id="ARBA00022448"/>
    </source>
</evidence>
<feature type="transmembrane region" description="Helical" evidence="10">
    <location>
        <begin position="55"/>
        <end position="79"/>
    </location>
</feature>
<dbReference type="GO" id="GO:0042910">
    <property type="term" value="F:xenobiotic transmembrane transporter activity"/>
    <property type="evidence" value="ECO:0007669"/>
    <property type="project" value="InterPro"/>
</dbReference>
<dbReference type="GO" id="GO:0005886">
    <property type="term" value="C:plasma membrane"/>
    <property type="evidence" value="ECO:0007669"/>
    <property type="project" value="UniProtKB-SubCell"/>
</dbReference>
<keyword evidence="4" id="KW-1003">Cell membrane</keyword>
<feature type="transmembrane region" description="Helical" evidence="10">
    <location>
        <begin position="419"/>
        <end position="437"/>
    </location>
</feature>
<evidence type="ECO:0000256" key="3">
    <source>
        <dbReference type="ARBA" id="ARBA00022449"/>
    </source>
</evidence>
<dbReference type="Pfam" id="PF01554">
    <property type="entry name" value="MatE"/>
    <property type="match status" value="2"/>
</dbReference>
<dbReference type="InterPro" id="IPR048279">
    <property type="entry name" value="MdtK-like"/>
</dbReference>
<feature type="transmembrane region" description="Helical" evidence="10">
    <location>
        <begin position="360"/>
        <end position="377"/>
    </location>
</feature>
<keyword evidence="6 10" id="KW-1133">Transmembrane helix</keyword>
<evidence type="ECO:0000256" key="6">
    <source>
        <dbReference type="ARBA" id="ARBA00022989"/>
    </source>
</evidence>
<gene>
    <name evidence="11" type="primary">norM_6</name>
    <name evidence="11" type="ORF">SDC9_39242</name>
</gene>
<protein>
    <recommendedName>
        <fullName evidence="9">Multidrug-efflux transporter</fullName>
    </recommendedName>
</protein>
<proteinExistence type="predicted"/>
<evidence type="ECO:0000256" key="1">
    <source>
        <dbReference type="ARBA" id="ARBA00004651"/>
    </source>
</evidence>
<sequence length="448" mass="49738">MFGLPKDFKNKLHNILSVMVPIFITQLTILGMNFFDTVMSGHASANDLAGVAMGANLWMPIFTGINGILLALVPIIAHLRGAKNEADLPKAVFNGIFLAIVIGLTVIGSGYLFLNRIFDLMSLTPIVRSIAVDYLQAISLGIIPLFITTILRSFVDTMGFTHMTMRLFLLTLPVNVCLNYILIFGKLGAPRLGGVGAGYATAITCWLILLAFVVLIKRFDCLSRYKVFTMYLPSWKRVKEHLFIGLPMGTAIFFETSIFGVVAFFMSKFGTETIAAHQAALNFTSLLYMLPLSFSLTLTILVGTEVGAKRYDEAVAYSRTGIISNWFVAGCFVILLLLFREYIGMLYGAQGHIMELTKHFLFYAAFFQLLDATAAPIQGVLRGYKDVKVPFYISLVSYWVICLPSGILLDIYFGQGPYGYWQGLIVGILFSAGMLVLRLKKIQRKFQI</sequence>
<dbReference type="GO" id="GO:0006811">
    <property type="term" value="P:monoatomic ion transport"/>
    <property type="evidence" value="ECO:0007669"/>
    <property type="project" value="UniProtKB-KW"/>
</dbReference>
<keyword evidence="8 10" id="KW-0472">Membrane</keyword>
<dbReference type="PIRSF" id="PIRSF006603">
    <property type="entry name" value="DinF"/>
    <property type="match status" value="1"/>
</dbReference>
<feature type="transmembrane region" description="Helical" evidence="10">
    <location>
        <begin position="167"/>
        <end position="185"/>
    </location>
</feature>
<evidence type="ECO:0000256" key="4">
    <source>
        <dbReference type="ARBA" id="ARBA00022475"/>
    </source>
</evidence>
<dbReference type="PANTHER" id="PTHR43298:SF2">
    <property type="entry name" value="FMN_FAD EXPORTER YEEO-RELATED"/>
    <property type="match status" value="1"/>
</dbReference>
<dbReference type="InterPro" id="IPR002528">
    <property type="entry name" value="MATE_fam"/>
</dbReference>
<keyword evidence="2" id="KW-0813">Transport</keyword>
<keyword evidence="3" id="KW-0050">Antiport</keyword>
<feature type="transmembrane region" description="Helical" evidence="10">
    <location>
        <begin position="389"/>
        <end position="413"/>
    </location>
</feature>
<evidence type="ECO:0000256" key="7">
    <source>
        <dbReference type="ARBA" id="ARBA00023065"/>
    </source>
</evidence>
<feature type="transmembrane region" description="Helical" evidence="10">
    <location>
        <begin position="12"/>
        <end position="35"/>
    </location>
</feature>
<feature type="transmembrane region" description="Helical" evidence="10">
    <location>
        <begin position="197"/>
        <end position="216"/>
    </location>
</feature>
<dbReference type="CDD" id="cd13131">
    <property type="entry name" value="MATE_NorM_like"/>
    <property type="match status" value="1"/>
</dbReference>